<dbReference type="InterPro" id="IPR036291">
    <property type="entry name" value="NAD(P)-bd_dom_sf"/>
</dbReference>
<comment type="caution">
    <text evidence="2">The sequence shown here is derived from an EMBL/GenBank/DDBJ whole genome shotgun (WGS) entry which is preliminary data.</text>
</comment>
<evidence type="ECO:0000313" key="3">
    <source>
        <dbReference type="Proteomes" id="UP000460221"/>
    </source>
</evidence>
<dbReference type="Proteomes" id="UP000460221">
    <property type="component" value="Unassembled WGS sequence"/>
</dbReference>
<evidence type="ECO:0000313" key="2">
    <source>
        <dbReference type="EMBL" id="MTD14858.1"/>
    </source>
</evidence>
<dbReference type="SUPFAM" id="SSF51735">
    <property type="entry name" value="NAD(P)-binding Rossmann-fold domains"/>
    <property type="match status" value="1"/>
</dbReference>
<proteinExistence type="predicted"/>
<evidence type="ECO:0000259" key="1">
    <source>
        <dbReference type="Pfam" id="PF13460"/>
    </source>
</evidence>
<dbReference type="Gene3D" id="3.40.50.720">
    <property type="entry name" value="NAD(P)-binding Rossmann-like Domain"/>
    <property type="match status" value="1"/>
</dbReference>
<protein>
    <submittedName>
        <fullName evidence="2">NAD(P)H-binding protein</fullName>
    </submittedName>
</protein>
<dbReference type="PANTHER" id="PTHR43162:SF1">
    <property type="entry name" value="PRESTALK A DIFFERENTIATION PROTEIN A"/>
    <property type="match status" value="1"/>
</dbReference>
<dbReference type="InterPro" id="IPR016040">
    <property type="entry name" value="NAD(P)-bd_dom"/>
</dbReference>
<organism evidence="2 3">
    <name type="scientific">Nakamurella alba</name>
    <dbReference type="NCBI Taxonomy" id="2665158"/>
    <lineage>
        <taxon>Bacteria</taxon>
        <taxon>Bacillati</taxon>
        <taxon>Actinomycetota</taxon>
        <taxon>Actinomycetes</taxon>
        <taxon>Nakamurellales</taxon>
        <taxon>Nakamurellaceae</taxon>
        <taxon>Nakamurella</taxon>
    </lineage>
</organism>
<reference evidence="2 3" key="1">
    <citation type="submission" date="2019-11" db="EMBL/GenBank/DDBJ databases">
        <authorList>
            <person name="Jiang L.-Q."/>
        </authorList>
    </citation>
    <scope>NUCLEOTIDE SEQUENCE [LARGE SCALE GENOMIC DNA]</scope>
    <source>
        <strain evidence="2 3">YIM 132087</strain>
    </source>
</reference>
<feature type="domain" description="NAD(P)-binding" evidence="1">
    <location>
        <begin position="9"/>
        <end position="146"/>
    </location>
</feature>
<dbReference type="RefSeq" id="WP_154768863.1">
    <property type="nucleotide sequence ID" value="NZ_WLYK01000005.1"/>
</dbReference>
<sequence length="292" mass="30924">MRIAVTTPTGNVGSRLTELLLQAGVRPVLLLRDAGKLPDHVRELADVHEGDLDDAGFVRTATEGVDALYWVSPEDLMAEDPNALTEARAGHAAAAIRANGIRRVVVQSSVGAEKKHGAGLIDGLARAEEQLTGTDAQVRILRCGYFFTNLLMDPDAIGRGEIITVGATDVPMPWVAPDDIAVVAAVSLLSTEWTTDVQAVHGPEDISWQQAADILADVLGHPFRVLTPTPEEQQALMEKSGVPTGAARGLIEMTTGLADLVPEQPRTPLTTTPTTLAEWAVAHLRPASAPAP</sequence>
<dbReference type="EMBL" id="WLYK01000005">
    <property type="protein sequence ID" value="MTD14858.1"/>
    <property type="molecule type" value="Genomic_DNA"/>
</dbReference>
<dbReference type="Pfam" id="PF13460">
    <property type="entry name" value="NAD_binding_10"/>
    <property type="match status" value="1"/>
</dbReference>
<dbReference type="Gene3D" id="3.90.25.10">
    <property type="entry name" value="UDP-galactose 4-epimerase, domain 1"/>
    <property type="match status" value="1"/>
</dbReference>
<dbReference type="InterPro" id="IPR051604">
    <property type="entry name" value="Ergot_Alk_Oxidoreductase"/>
</dbReference>
<accession>A0A7K1FL74</accession>
<dbReference type="AlphaFoldDB" id="A0A7K1FL74"/>
<name>A0A7K1FL74_9ACTN</name>
<keyword evidence="3" id="KW-1185">Reference proteome</keyword>
<dbReference type="PANTHER" id="PTHR43162">
    <property type="match status" value="1"/>
</dbReference>
<gene>
    <name evidence="2" type="ORF">GIS00_13000</name>
</gene>